<feature type="transmembrane region" description="Helical" evidence="2">
    <location>
        <begin position="118"/>
        <end position="134"/>
    </location>
</feature>
<evidence type="ECO:0000256" key="2">
    <source>
        <dbReference type="SAM" id="Phobius"/>
    </source>
</evidence>
<feature type="transmembrane region" description="Helical" evidence="2">
    <location>
        <begin position="20"/>
        <end position="44"/>
    </location>
</feature>
<dbReference type="InterPro" id="IPR025768">
    <property type="entry name" value="TFG_box"/>
</dbReference>
<name>A0ABW0GZZ4_9HYPH</name>
<keyword evidence="5" id="KW-1185">Reference proteome</keyword>
<dbReference type="Proteomes" id="UP001596016">
    <property type="component" value="Unassembled WGS sequence"/>
</dbReference>
<protein>
    <recommendedName>
        <fullName evidence="3">TFG box profile domain-containing protein</fullName>
    </recommendedName>
</protein>
<dbReference type="EMBL" id="JBHSLL010000056">
    <property type="protein sequence ID" value="MFC5387247.1"/>
    <property type="molecule type" value="Genomic_DNA"/>
</dbReference>
<feature type="region of interest" description="Disordered" evidence="1">
    <location>
        <begin position="139"/>
        <end position="158"/>
    </location>
</feature>
<dbReference type="RefSeq" id="WP_378231041.1">
    <property type="nucleotide sequence ID" value="NZ_JBHSLL010000056.1"/>
</dbReference>
<feature type="transmembrane region" description="Helical" evidence="2">
    <location>
        <begin position="91"/>
        <end position="112"/>
    </location>
</feature>
<evidence type="ECO:0000259" key="3">
    <source>
        <dbReference type="PROSITE" id="PS51536"/>
    </source>
</evidence>
<accession>A0ABW0GZZ4</accession>
<organism evidence="4 5">
    <name type="scientific">Aquamicrobium segne</name>
    <dbReference type="NCBI Taxonomy" id="469547"/>
    <lineage>
        <taxon>Bacteria</taxon>
        <taxon>Pseudomonadati</taxon>
        <taxon>Pseudomonadota</taxon>
        <taxon>Alphaproteobacteria</taxon>
        <taxon>Hyphomicrobiales</taxon>
        <taxon>Phyllobacteriaceae</taxon>
        <taxon>Aquamicrobium</taxon>
    </lineage>
</organism>
<feature type="transmembrane region" description="Helical" evidence="2">
    <location>
        <begin position="56"/>
        <end position="79"/>
    </location>
</feature>
<gene>
    <name evidence="4" type="ORF">ACFPLB_14895</name>
</gene>
<evidence type="ECO:0000256" key="1">
    <source>
        <dbReference type="SAM" id="MobiDB-lite"/>
    </source>
</evidence>
<feature type="domain" description="TFG box profile" evidence="3">
    <location>
        <begin position="80"/>
        <end position="100"/>
    </location>
</feature>
<proteinExistence type="predicted"/>
<keyword evidence="2" id="KW-0812">Transmembrane</keyword>
<evidence type="ECO:0000313" key="4">
    <source>
        <dbReference type="EMBL" id="MFC5387247.1"/>
    </source>
</evidence>
<sequence length="158" mass="16437">MAGIVSGETTAAMRRAKCAAIAYVMAGLVALCGLGFLIAALYIWTASHYGALKTTIGFGVGSLVLAGLILLVFRILINVRTRQRRERQRKADMAAFGASAALAALPLLPALLRSRGGAGLLAGPALALLAYAIYRENKTPQGSDPRGSGPHDFDSGPQ</sequence>
<comment type="caution">
    <text evidence="4">The sequence shown here is derived from an EMBL/GenBank/DDBJ whole genome shotgun (WGS) entry which is preliminary data.</text>
</comment>
<keyword evidence="2" id="KW-1133">Transmembrane helix</keyword>
<feature type="compositionally biased region" description="Basic and acidic residues" evidence="1">
    <location>
        <begin position="149"/>
        <end position="158"/>
    </location>
</feature>
<dbReference type="PROSITE" id="PS51536">
    <property type="entry name" value="TFG"/>
    <property type="match status" value="1"/>
</dbReference>
<keyword evidence="2" id="KW-0472">Membrane</keyword>
<reference evidence="5" key="1">
    <citation type="journal article" date="2019" name="Int. J. Syst. Evol. Microbiol.">
        <title>The Global Catalogue of Microorganisms (GCM) 10K type strain sequencing project: providing services to taxonomists for standard genome sequencing and annotation.</title>
        <authorList>
            <consortium name="The Broad Institute Genomics Platform"/>
            <consortium name="The Broad Institute Genome Sequencing Center for Infectious Disease"/>
            <person name="Wu L."/>
            <person name="Ma J."/>
        </authorList>
    </citation>
    <scope>NUCLEOTIDE SEQUENCE [LARGE SCALE GENOMIC DNA]</scope>
    <source>
        <strain evidence="5">CGMCC 4.1415</strain>
    </source>
</reference>
<evidence type="ECO:0000313" key="5">
    <source>
        <dbReference type="Proteomes" id="UP001596016"/>
    </source>
</evidence>